<dbReference type="InterPro" id="IPR042197">
    <property type="entry name" value="Apaf_helical"/>
</dbReference>
<dbReference type="Pfam" id="PF00931">
    <property type="entry name" value="NB-ARC"/>
    <property type="match status" value="1"/>
</dbReference>
<dbReference type="Gene3D" id="3.80.10.10">
    <property type="entry name" value="Ribonuclease Inhibitor"/>
    <property type="match status" value="1"/>
</dbReference>
<sequence>MEFVGGLLLGQAAQEVLNAILETKDKVHHFKDYLDQLQSTLENIIFRIEEGDRLNAQIKDRPRSQIEKIKVELEKGKKLVENCLNVPFYDGLNRCRYSKQLVELDKTLREFFHMEVLADTWLLVQQILVDLREERNVSLRPEVSMVSCSAPDPDTTFGFDLPLMELKKLLFKADGKVLGLCGPPGCGKTTLAAMLCRDKQVKDIFKNIFFLKVSSTPNLKEIVERLFRQIMNRAPSFLDDEDAVMQLGNLLEREPKTRLLVLDDVWDDSFIQNFVFRIEKYKILVTSRTECPTFDYTYSLKMLSEPDAMALFLHSTFPQSGNGNYEEPDRDLLNKIVSGCKGLPLVLTVIGRSLRRQPPRVWQHTERKLSSCSIFESHGVLLNSLGTSLDLLEETVQECFMDLSSFPEDQRIPAASLIDIWVELHGIDEVDAYFNLRELSTKNLVNLIEISRDAGEIDGNMNKLFVSQHDMLRDLAIYRSRRLGTRLIMERRDDSLLKRKREQEYNARLISIHTGEKFMSNWCHMHFPEAEVLILDFFATKYTLPPFMEKMEKLKVLIIVNHGHCYTQLKYLTTPGYLSHLKRVRLEKVLVPSLVEIAMPLENLQKISLFMCDLGQELSCEIDFSYMFPNLVEIDIDYCNEIVELPQGICNLVHLQKLSITNCHELFALPEQIGCMRDLTELRLHACTKLSQLPDSLRELQKLWFLDISDCINMELPEWISDLHSLRKLNMGGCSEPSELPSSASNLVHLKNVICDEGTANLWKCLKYYLPELKITVRKDNNNLFWLGDLRSFNLRS</sequence>
<evidence type="ECO:0000313" key="5">
    <source>
        <dbReference type="EMBL" id="KAJ4964740.1"/>
    </source>
</evidence>
<dbReference type="Gene3D" id="1.10.8.430">
    <property type="entry name" value="Helical domain of apoptotic protease-activating factors"/>
    <property type="match status" value="1"/>
</dbReference>
<dbReference type="InterPro" id="IPR003593">
    <property type="entry name" value="AAA+_ATPase"/>
</dbReference>
<gene>
    <name evidence="5" type="ORF">NE237_016589</name>
</gene>
<dbReference type="OrthoDB" id="2016095at2759"/>
<organism evidence="5 6">
    <name type="scientific">Protea cynaroides</name>
    <dbReference type="NCBI Taxonomy" id="273540"/>
    <lineage>
        <taxon>Eukaryota</taxon>
        <taxon>Viridiplantae</taxon>
        <taxon>Streptophyta</taxon>
        <taxon>Embryophyta</taxon>
        <taxon>Tracheophyta</taxon>
        <taxon>Spermatophyta</taxon>
        <taxon>Magnoliopsida</taxon>
        <taxon>Proteales</taxon>
        <taxon>Proteaceae</taxon>
        <taxon>Protea</taxon>
    </lineage>
</organism>
<evidence type="ECO:0000256" key="1">
    <source>
        <dbReference type="ARBA" id="ARBA00008894"/>
    </source>
</evidence>
<dbReference type="AlphaFoldDB" id="A0A9Q0HF98"/>
<evidence type="ECO:0000256" key="2">
    <source>
        <dbReference type="ARBA" id="ARBA00022737"/>
    </source>
</evidence>
<dbReference type="PRINTS" id="PR00364">
    <property type="entry name" value="DISEASERSIST"/>
</dbReference>
<accession>A0A9Q0HF98</accession>
<dbReference type="Proteomes" id="UP001141806">
    <property type="component" value="Unassembled WGS sequence"/>
</dbReference>
<dbReference type="SUPFAM" id="SSF52540">
    <property type="entry name" value="P-loop containing nucleoside triphosphate hydrolases"/>
    <property type="match status" value="1"/>
</dbReference>
<dbReference type="GO" id="GO:0043531">
    <property type="term" value="F:ADP binding"/>
    <property type="evidence" value="ECO:0007669"/>
    <property type="project" value="InterPro"/>
</dbReference>
<comment type="similarity">
    <text evidence="1">Belongs to the disease resistance NB-LRR family.</text>
</comment>
<keyword evidence="3" id="KW-0611">Plant defense</keyword>
<dbReference type="Gene3D" id="3.40.50.300">
    <property type="entry name" value="P-loop containing nucleotide triphosphate hydrolases"/>
    <property type="match status" value="1"/>
</dbReference>
<dbReference type="InterPro" id="IPR032675">
    <property type="entry name" value="LRR_dom_sf"/>
</dbReference>
<reference evidence="5" key="1">
    <citation type="journal article" date="2023" name="Plant J.">
        <title>The genome of the king protea, Protea cynaroides.</title>
        <authorList>
            <person name="Chang J."/>
            <person name="Duong T.A."/>
            <person name="Schoeman C."/>
            <person name="Ma X."/>
            <person name="Roodt D."/>
            <person name="Barker N."/>
            <person name="Li Z."/>
            <person name="Van de Peer Y."/>
            <person name="Mizrachi E."/>
        </authorList>
    </citation>
    <scope>NUCLEOTIDE SEQUENCE</scope>
    <source>
        <tissue evidence="5">Young leaves</tissue>
    </source>
</reference>
<dbReference type="SMART" id="SM00382">
    <property type="entry name" value="AAA"/>
    <property type="match status" value="1"/>
</dbReference>
<dbReference type="InterPro" id="IPR036388">
    <property type="entry name" value="WH-like_DNA-bd_sf"/>
</dbReference>
<dbReference type="Gene3D" id="1.10.10.10">
    <property type="entry name" value="Winged helix-like DNA-binding domain superfamily/Winged helix DNA-binding domain"/>
    <property type="match status" value="1"/>
</dbReference>
<dbReference type="SUPFAM" id="SSF52047">
    <property type="entry name" value="RNI-like"/>
    <property type="match status" value="1"/>
</dbReference>
<dbReference type="PANTHER" id="PTHR36766:SF3">
    <property type="entry name" value="RPW8 DOMAIN-CONTAINING PROTEIN"/>
    <property type="match status" value="1"/>
</dbReference>
<evidence type="ECO:0000313" key="6">
    <source>
        <dbReference type="Proteomes" id="UP001141806"/>
    </source>
</evidence>
<keyword evidence="2" id="KW-0677">Repeat</keyword>
<dbReference type="Pfam" id="PF05659">
    <property type="entry name" value="RPW8"/>
    <property type="match status" value="1"/>
</dbReference>
<comment type="caution">
    <text evidence="5">The sequence shown here is derived from an EMBL/GenBank/DDBJ whole genome shotgun (WGS) entry which is preliminary data.</text>
</comment>
<dbReference type="GO" id="GO:0006952">
    <property type="term" value="P:defense response"/>
    <property type="evidence" value="ECO:0007669"/>
    <property type="project" value="UniProtKB-KW"/>
</dbReference>
<dbReference type="InterPro" id="IPR055414">
    <property type="entry name" value="LRR_R13L4/SHOC2-like"/>
</dbReference>
<dbReference type="Pfam" id="PF23598">
    <property type="entry name" value="LRR_14"/>
    <property type="match status" value="1"/>
</dbReference>
<evidence type="ECO:0000259" key="4">
    <source>
        <dbReference type="PROSITE" id="PS51153"/>
    </source>
</evidence>
<dbReference type="InterPro" id="IPR008808">
    <property type="entry name" value="Powdery_mildew-R_dom"/>
</dbReference>
<name>A0A9Q0HF98_9MAGN</name>
<evidence type="ECO:0000256" key="3">
    <source>
        <dbReference type="ARBA" id="ARBA00022821"/>
    </source>
</evidence>
<dbReference type="InterPro" id="IPR027417">
    <property type="entry name" value="P-loop_NTPase"/>
</dbReference>
<keyword evidence="6" id="KW-1185">Reference proteome</keyword>
<feature type="domain" description="RPW8" evidence="4">
    <location>
        <begin position="1"/>
        <end position="150"/>
    </location>
</feature>
<dbReference type="PROSITE" id="PS51153">
    <property type="entry name" value="RPW8"/>
    <property type="match status" value="1"/>
</dbReference>
<dbReference type="PANTHER" id="PTHR36766">
    <property type="entry name" value="PLANT BROAD-SPECTRUM MILDEW RESISTANCE PROTEIN RPW8"/>
    <property type="match status" value="1"/>
</dbReference>
<protein>
    <recommendedName>
        <fullName evidence="4">RPW8 domain-containing protein</fullName>
    </recommendedName>
</protein>
<proteinExistence type="inferred from homology"/>
<dbReference type="InterPro" id="IPR002182">
    <property type="entry name" value="NB-ARC"/>
</dbReference>
<dbReference type="EMBL" id="JAMYWD010000007">
    <property type="protein sequence ID" value="KAJ4964740.1"/>
    <property type="molecule type" value="Genomic_DNA"/>
</dbReference>